<dbReference type="EMBL" id="CP092881">
    <property type="protein sequence ID" value="UYV81025.1"/>
    <property type="molecule type" value="Genomic_DNA"/>
</dbReference>
<keyword evidence="5" id="KW-0106">Calcium</keyword>
<dbReference type="InterPro" id="IPR013783">
    <property type="entry name" value="Ig-like_fold"/>
</dbReference>
<feature type="disulfide bond" evidence="6">
    <location>
        <begin position="434"/>
        <end position="443"/>
    </location>
</feature>
<dbReference type="SUPFAM" id="SSF49313">
    <property type="entry name" value="Cadherin-like"/>
    <property type="match status" value="2"/>
</dbReference>
<feature type="domain" description="Cadherin" evidence="8">
    <location>
        <begin position="111"/>
        <end position="204"/>
    </location>
</feature>
<keyword evidence="11" id="KW-1185">Reference proteome</keyword>
<dbReference type="SUPFAM" id="SSF49265">
    <property type="entry name" value="Fibronectin type III"/>
    <property type="match status" value="1"/>
</dbReference>
<dbReference type="InterPro" id="IPR001881">
    <property type="entry name" value="EGF-like_Ca-bd_dom"/>
</dbReference>
<evidence type="ECO:0000313" key="11">
    <source>
        <dbReference type="Proteomes" id="UP001235939"/>
    </source>
</evidence>
<evidence type="ECO:0000259" key="7">
    <source>
        <dbReference type="PROSITE" id="PS50026"/>
    </source>
</evidence>
<dbReference type="Gene3D" id="2.60.40.60">
    <property type="entry name" value="Cadherins"/>
    <property type="match status" value="2"/>
</dbReference>
<dbReference type="InterPro" id="IPR000152">
    <property type="entry name" value="EGF-type_Asp/Asn_hydroxyl_site"/>
</dbReference>
<feature type="domain" description="EGF-like" evidence="7">
    <location>
        <begin position="330"/>
        <end position="366"/>
    </location>
</feature>
<dbReference type="CDD" id="cd00063">
    <property type="entry name" value="FN3"/>
    <property type="match status" value="1"/>
</dbReference>
<feature type="disulfide bond" evidence="6">
    <location>
        <begin position="319"/>
        <end position="328"/>
    </location>
</feature>
<dbReference type="PROSITE" id="PS00022">
    <property type="entry name" value="EGF_1"/>
    <property type="match status" value="6"/>
</dbReference>
<feature type="domain" description="EGF-like" evidence="7">
    <location>
        <begin position="367"/>
        <end position="406"/>
    </location>
</feature>
<dbReference type="PANTHER" id="PTHR24049:SF22">
    <property type="entry name" value="DROSOPHILA CRUMBS HOMOLOG"/>
    <property type="match status" value="1"/>
</dbReference>
<dbReference type="InterPro" id="IPR000742">
    <property type="entry name" value="EGF"/>
</dbReference>
<reference evidence="10 11" key="1">
    <citation type="submission" date="2022-01" db="EMBL/GenBank/DDBJ databases">
        <title>A chromosomal length assembly of Cordylochernes scorpioides.</title>
        <authorList>
            <person name="Zeh D."/>
            <person name="Zeh J."/>
        </authorList>
    </citation>
    <scope>NUCLEOTIDE SEQUENCE [LARGE SCALE GENOMIC DNA]</scope>
    <source>
        <strain evidence="10">IN4F17</strain>
        <tissue evidence="10">Whole Body</tissue>
    </source>
</reference>
<feature type="disulfide bond" evidence="6">
    <location>
        <begin position="472"/>
        <end position="481"/>
    </location>
</feature>
<dbReference type="Pfam" id="PF12661">
    <property type="entry name" value="hEGF"/>
    <property type="match status" value="1"/>
</dbReference>
<dbReference type="InterPro" id="IPR015919">
    <property type="entry name" value="Cadherin-like_sf"/>
</dbReference>
<organism evidence="10 11">
    <name type="scientific">Cordylochernes scorpioides</name>
    <dbReference type="NCBI Taxonomy" id="51811"/>
    <lineage>
        <taxon>Eukaryota</taxon>
        <taxon>Metazoa</taxon>
        <taxon>Ecdysozoa</taxon>
        <taxon>Arthropoda</taxon>
        <taxon>Chelicerata</taxon>
        <taxon>Arachnida</taxon>
        <taxon>Pseudoscorpiones</taxon>
        <taxon>Cheliferoidea</taxon>
        <taxon>Chernetidae</taxon>
        <taxon>Cordylochernes</taxon>
    </lineage>
</organism>
<dbReference type="SMART" id="SM00179">
    <property type="entry name" value="EGF_CA"/>
    <property type="match status" value="5"/>
</dbReference>
<dbReference type="InterPro" id="IPR036116">
    <property type="entry name" value="FN3_sf"/>
</dbReference>
<dbReference type="PANTHER" id="PTHR24049">
    <property type="entry name" value="CRUMBS FAMILY MEMBER"/>
    <property type="match status" value="1"/>
</dbReference>
<proteinExistence type="predicted"/>
<evidence type="ECO:0000256" key="1">
    <source>
        <dbReference type="ARBA" id="ARBA00022536"/>
    </source>
</evidence>
<feature type="disulfide bond" evidence="6">
    <location>
        <begin position="396"/>
        <end position="405"/>
    </location>
</feature>
<feature type="domain" description="Fibronectin type-III" evidence="9">
    <location>
        <begin position="201"/>
        <end position="292"/>
    </location>
</feature>
<evidence type="ECO:0000256" key="5">
    <source>
        <dbReference type="PROSITE-ProRule" id="PRU00043"/>
    </source>
</evidence>
<feature type="disulfide bond" evidence="6">
    <location>
        <begin position="356"/>
        <end position="365"/>
    </location>
</feature>
<dbReference type="SMART" id="SM00060">
    <property type="entry name" value="FN3"/>
    <property type="match status" value="1"/>
</dbReference>
<dbReference type="PROSITE" id="PS50853">
    <property type="entry name" value="FN3"/>
    <property type="match status" value="1"/>
</dbReference>
<evidence type="ECO:0000256" key="3">
    <source>
        <dbReference type="ARBA" id="ARBA00022737"/>
    </source>
</evidence>
<dbReference type="PROSITE" id="PS50268">
    <property type="entry name" value="CADHERIN_2"/>
    <property type="match status" value="2"/>
</dbReference>
<dbReference type="CDD" id="cd00054">
    <property type="entry name" value="EGF_CA"/>
    <property type="match status" value="5"/>
</dbReference>
<name>A0ABY6LIL2_9ARAC</name>
<dbReference type="SMART" id="SM00181">
    <property type="entry name" value="EGF"/>
    <property type="match status" value="5"/>
</dbReference>
<dbReference type="PROSITE" id="PS50026">
    <property type="entry name" value="EGF_3"/>
    <property type="match status" value="5"/>
</dbReference>
<keyword evidence="2" id="KW-0732">Signal</keyword>
<dbReference type="InterPro" id="IPR018097">
    <property type="entry name" value="EGF_Ca-bd_CS"/>
</dbReference>
<dbReference type="Gene3D" id="2.60.40.10">
    <property type="entry name" value="Immunoglobulins"/>
    <property type="match status" value="1"/>
</dbReference>
<dbReference type="PROSITE" id="PS00010">
    <property type="entry name" value="ASX_HYDROXYL"/>
    <property type="match status" value="1"/>
</dbReference>
<keyword evidence="3" id="KW-0677">Repeat</keyword>
<keyword evidence="1 6" id="KW-0245">EGF-like domain</keyword>
<evidence type="ECO:0000256" key="6">
    <source>
        <dbReference type="PROSITE-ProRule" id="PRU00076"/>
    </source>
</evidence>
<sequence length="492" mass="52548">MEENGSKQLEWVPLVPPPRVYSGAPAGQVVTKVQANDADGQTPTYGLLDIKDFSHFSLSPGTGELRTAKPVDRAPGDFYNIVVVAMVKGKQSQLQFSVAVVRRNSRPPSFELSAYRAETHVGATPGSRIAVLRAEDPDDEGVVYAVEGPGFRADPTTGDVALTEPLETPGIITLSAVARDGGSPPLETRIPLHVAVKTISEPREVRITATNGTAAEVCWERPAVGQVAGYLLQYRDDAGGGSQVNLTTSSSTPCLALSGLSEWRPYELQIHAWNPRETGLGSPVERFTARPQVCADHPCGSGGDCKPTRSGPPGYKCHCHEGYFGLSCEKFDSCALAPCRNFGSCRTSSSGFTCVCPAGFGGPRCEDFNPCQIRSPPCQNGGTCLQSPDSDYTCFCAPGFYGKLCESFNPCFSSPCANNATCQNTTDGEYLCLCQPGYQGEVCEIEVDECQCSPCLNGGDCKDGVNSFHCECPSGYHGRDCSERGKTFFTIT</sequence>
<dbReference type="Gene3D" id="2.10.25.10">
    <property type="entry name" value="Laminin"/>
    <property type="match status" value="5"/>
</dbReference>
<evidence type="ECO:0000259" key="9">
    <source>
        <dbReference type="PROSITE" id="PS50853"/>
    </source>
</evidence>
<dbReference type="Pfam" id="PF00041">
    <property type="entry name" value="fn3"/>
    <property type="match status" value="1"/>
</dbReference>
<dbReference type="InterPro" id="IPR003961">
    <property type="entry name" value="FN3_dom"/>
</dbReference>
<gene>
    <name evidence="10" type="ORF">LAZ67_19002552</name>
</gene>
<dbReference type="Pfam" id="PF00028">
    <property type="entry name" value="Cadherin"/>
    <property type="match status" value="1"/>
</dbReference>
<dbReference type="SMART" id="SM00112">
    <property type="entry name" value="CA"/>
    <property type="match status" value="2"/>
</dbReference>
<evidence type="ECO:0000259" key="8">
    <source>
        <dbReference type="PROSITE" id="PS50268"/>
    </source>
</evidence>
<evidence type="ECO:0000256" key="2">
    <source>
        <dbReference type="ARBA" id="ARBA00022729"/>
    </source>
</evidence>
<feature type="domain" description="Cadherin" evidence="8">
    <location>
        <begin position="20"/>
        <end position="110"/>
    </location>
</feature>
<dbReference type="InterPro" id="IPR013032">
    <property type="entry name" value="EGF-like_CS"/>
</dbReference>
<evidence type="ECO:0000256" key="4">
    <source>
        <dbReference type="ARBA" id="ARBA00023157"/>
    </source>
</evidence>
<accession>A0ABY6LIL2</accession>
<dbReference type="Proteomes" id="UP001235939">
    <property type="component" value="Chromosome 19"/>
</dbReference>
<dbReference type="PROSITE" id="PS01187">
    <property type="entry name" value="EGF_CA"/>
    <property type="match status" value="1"/>
</dbReference>
<feature type="domain" description="EGF-like" evidence="7">
    <location>
        <begin position="407"/>
        <end position="444"/>
    </location>
</feature>
<dbReference type="SUPFAM" id="SSF57196">
    <property type="entry name" value="EGF/Laminin"/>
    <property type="match status" value="5"/>
</dbReference>
<dbReference type="PROSITE" id="PS01186">
    <property type="entry name" value="EGF_2"/>
    <property type="match status" value="5"/>
</dbReference>
<evidence type="ECO:0000313" key="10">
    <source>
        <dbReference type="EMBL" id="UYV81025.1"/>
    </source>
</evidence>
<protein>
    <submittedName>
        <fullName evidence="10">Uncharacterized protein</fullName>
    </submittedName>
</protein>
<dbReference type="InterPro" id="IPR051022">
    <property type="entry name" value="Notch_Cell-Fate_Det"/>
</dbReference>
<keyword evidence="4 6" id="KW-1015">Disulfide bond</keyword>
<comment type="caution">
    <text evidence="6">Lacks conserved residue(s) required for the propagation of feature annotation.</text>
</comment>
<feature type="domain" description="EGF-like" evidence="7">
    <location>
        <begin position="290"/>
        <end position="329"/>
    </location>
</feature>
<dbReference type="PRINTS" id="PR00205">
    <property type="entry name" value="CADHERIN"/>
</dbReference>
<feature type="domain" description="EGF-like" evidence="7">
    <location>
        <begin position="446"/>
        <end position="482"/>
    </location>
</feature>
<dbReference type="InterPro" id="IPR002126">
    <property type="entry name" value="Cadherin-like_dom"/>
</dbReference>
<dbReference type="Pfam" id="PF00008">
    <property type="entry name" value="EGF"/>
    <property type="match status" value="3"/>
</dbReference>
<dbReference type="CDD" id="cd11304">
    <property type="entry name" value="Cadherin_repeat"/>
    <property type="match status" value="2"/>
</dbReference>